<comment type="caution">
    <text evidence="1">The sequence shown here is derived from an EMBL/GenBank/DDBJ whole genome shotgun (WGS) entry which is preliminary data.</text>
</comment>
<sequence length="99" mass="11371">MCLLTVEFSSSRGVGWPLSASVSMSERTPSRNMQQCPCVWEYRTSNRKKGHDTCIHLNKRAHILRLMDWITSTSKKHDSLAKCTAMQTNQHSRPLSQKH</sequence>
<evidence type="ECO:0000313" key="2">
    <source>
        <dbReference type="Proteomes" id="UP000024635"/>
    </source>
</evidence>
<organism evidence="1 2">
    <name type="scientific">Ancylostoma ceylanicum</name>
    <dbReference type="NCBI Taxonomy" id="53326"/>
    <lineage>
        <taxon>Eukaryota</taxon>
        <taxon>Metazoa</taxon>
        <taxon>Ecdysozoa</taxon>
        <taxon>Nematoda</taxon>
        <taxon>Chromadorea</taxon>
        <taxon>Rhabditida</taxon>
        <taxon>Rhabditina</taxon>
        <taxon>Rhabditomorpha</taxon>
        <taxon>Strongyloidea</taxon>
        <taxon>Ancylostomatidae</taxon>
        <taxon>Ancylostomatinae</taxon>
        <taxon>Ancylostoma</taxon>
    </lineage>
</organism>
<dbReference type="Proteomes" id="UP000024635">
    <property type="component" value="Unassembled WGS sequence"/>
</dbReference>
<accession>A0A016VR29</accession>
<protein>
    <submittedName>
        <fullName evidence="1">Uncharacterized protein</fullName>
    </submittedName>
</protein>
<dbReference type="EMBL" id="JARK01001341">
    <property type="protein sequence ID" value="EYC29875.1"/>
    <property type="molecule type" value="Genomic_DNA"/>
</dbReference>
<proteinExistence type="predicted"/>
<evidence type="ECO:0000313" key="1">
    <source>
        <dbReference type="EMBL" id="EYC29875.1"/>
    </source>
</evidence>
<name>A0A016VR29_9BILA</name>
<dbReference type="AlphaFoldDB" id="A0A016VR29"/>
<gene>
    <name evidence="1" type="primary">Acey_s0005.g2312</name>
    <name evidence="1" type="ORF">Y032_0005g2312</name>
</gene>
<reference evidence="2" key="1">
    <citation type="journal article" date="2015" name="Nat. Genet.">
        <title>The genome and transcriptome of the zoonotic hookworm Ancylostoma ceylanicum identify infection-specific gene families.</title>
        <authorList>
            <person name="Schwarz E.M."/>
            <person name="Hu Y."/>
            <person name="Antoshechkin I."/>
            <person name="Miller M.M."/>
            <person name="Sternberg P.W."/>
            <person name="Aroian R.V."/>
        </authorList>
    </citation>
    <scope>NUCLEOTIDE SEQUENCE</scope>
    <source>
        <strain evidence="2">HY135</strain>
    </source>
</reference>
<keyword evidence="2" id="KW-1185">Reference proteome</keyword>